<dbReference type="InterPro" id="IPR006158">
    <property type="entry name" value="Cobalamin-bd"/>
</dbReference>
<dbReference type="SFLD" id="SFLDG01082">
    <property type="entry name" value="B12-binding_domain_containing"/>
    <property type="match status" value="1"/>
</dbReference>
<dbReference type="InterPro" id="IPR051198">
    <property type="entry name" value="BchE-like"/>
</dbReference>
<evidence type="ECO:0000259" key="7">
    <source>
        <dbReference type="PROSITE" id="PS51918"/>
    </source>
</evidence>
<reference evidence="8 9" key="1">
    <citation type="submission" date="2021-06" db="EMBL/GenBank/DDBJ databases">
        <authorList>
            <person name="Sun Q."/>
            <person name="Li D."/>
        </authorList>
    </citation>
    <scope>NUCLEOTIDE SEQUENCE [LARGE SCALE GENOMIC DNA]</scope>
    <source>
        <strain evidence="8 9">MSJ-5</strain>
    </source>
</reference>
<name>A0ABS6G231_9FIRM</name>
<evidence type="ECO:0000256" key="2">
    <source>
        <dbReference type="ARBA" id="ARBA00022691"/>
    </source>
</evidence>
<proteinExistence type="predicted"/>
<dbReference type="PROSITE" id="PS51918">
    <property type="entry name" value="RADICAL_SAM"/>
    <property type="match status" value="1"/>
</dbReference>
<dbReference type="SFLD" id="SFLDS00029">
    <property type="entry name" value="Radical_SAM"/>
    <property type="match status" value="1"/>
</dbReference>
<sequence length="498" mass="57251">MGKNVLLIGFYNEKALGVRYLSNALNTNGYNAHILYFKEFNSVNPSKASKKELDLLENLINEIKPSYIGLSVMSSLYLESVYLVNDRIREKFNVPIIWGGVYSTLFPEETLKYGDYVVQGEGELPLIELLNSLEEGKDPSHIENVVLHNEQKQLIKNSLRPLVQELDKLGYPKIGGDNVYFIHNDEIGYGDPQTKGFTYELTASRGCPFACSYCSSVNLKRTYAGKGKYVRFRSVDSVMHELKEAKSSIKNLKVIHFWDEIFSDEEGWIEEFKERYKNEIGIPFKIWGHPLKINERIINNLVEAGLYQIVVGIQSGSSRIRKEIFHRKESQEEIINASRILSKCKVPKVIYDFMLQHPFETLEDLKETYKLCLQLEPPFELQLHGLNFLPGTDIIDKAIEANLLSEEELNKIMYSSIQEQYDMYWGPAAVNQLNENSTWVALTYLTQFPKLRPMVEKLAADVEKGNKENVVVRLQKFMKQVTRFRNLAGKAKLVISKS</sequence>
<keyword evidence="3" id="KW-0479">Metal-binding</keyword>
<dbReference type="PANTHER" id="PTHR43409">
    <property type="entry name" value="ANAEROBIC MAGNESIUM-PROTOPORPHYRIN IX MONOMETHYL ESTER CYCLASE-RELATED"/>
    <property type="match status" value="1"/>
</dbReference>
<comment type="caution">
    <text evidence="8">The sequence shown here is derived from an EMBL/GenBank/DDBJ whole genome shotgun (WGS) entry which is preliminary data.</text>
</comment>
<dbReference type="PANTHER" id="PTHR43409:SF16">
    <property type="entry name" value="SLR0320 PROTEIN"/>
    <property type="match status" value="1"/>
</dbReference>
<keyword evidence="5" id="KW-0411">Iron-sulfur</keyword>
<dbReference type="Pfam" id="PF02310">
    <property type="entry name" value="B12-binding"/>
    <property type="match status" value="1"/>
</dbReference>
<dbReference type="SMART" id="SM00729">
    <property type="entry name" value="Elp3"/>
    <property type="match status" value="1"/>
</dbReference>
<evidence type="ECO:0000256" key="1">
    <source>
        <dbReference type="ARBA" id="ARBA00001966"/>
    </source>
</evidence>
<evidence type="ECO:0000313" key="9">
    <source>
        <dbReference type="Proteomes" id="UP000779508"/>
    </source>
</evidence>
<evidence type="ECO:0000313" key="8">
    <source>
        <dbReference type="EMBL" id="MBU5676524.1"/>
    </source>
</evidence>
<organism evidence="8 9">
    <name type="scientific">Alkaliphilus flagellatus</name>
    <dbReference type="NCBI Taxonomy" id="2841507"/>
    <lineage>
        <taxon>Bacteria</taxon>
        <taxon>Bacillati</taxon>
        <taxon>Bacillota</taxon>
        <taxon>Clostridia</taxon>
        <taxon>Peptostreptococcales</taxon>
        <taxon>Natronincolaceae</taxon>
        <taxon>Alkaliphilus</taxon>
    </lineage>
</organism>
<dbReference type="InterPro" id="IPR006638">
    <property type="entry name" value="Elp3/MiaA/NifB-like_rSAM"/>
</dbReference>
<dbReference type="Proteomes" id="UP000779508">
    <property type="component" value="Unassembled WGS sequence"/>
</dbReference>
<feature type="domain" description="B12-binding" evidence="6">
    <location>
        <begin position="1"/>
        <end position="140"/>
    </location>
</feature>
<evidence type="ECO:0000259" key="6">
    <source>
        <dbReference type="PROSITE" id="PS51332"/>
    </source>
</evidence>
<dbReference type="EMBL" id="JAHLQK010000003">
    <property type="protein sequence ID" value="MBU5676524.1"/>
    <property type="molecule type" value="Genomic_DNA"/>
</dbReference>
<keyword evidence="4" id="KW-0408">Iron</keyword>
<evidence type="ECO:0000256" key="3">
    <source>
        <dbReference type="ARBA" id="ARBA00022723"/>
    </source>
</evidence>
<protein>
    <submittedName>
        <fullName evidence="8">B12-binding domain-containing radical SAM protein</fullName>
    </submittedName>
</protein>
<keyword evidence="9" id="KW-1185">Reference proteome</keyword>
<accession>A0ABS6G231</accession>
<feature type="domain" description="Radical SAM core" evidence="7">
    <location>
        <begin position="193"/>
        <end position="422"/>
    </location>
</feature>
<gene>
    <name evidence="8" type="ORF">KQI88_08850</name>
</gene>
<dbReference type="RefSeq" id="WP_216416352.1">
    <property type="nucleotide sequence ID" value="NZ_JAHLQK010000003.1"/>
</dbReference>
<dbReference type="InterPro" id="IPR007197">
    <property type="entry name" value="rSAM"/>
</dbReference>
<dbReference type="PROSITE" id="PS51332">
    <property type="entry name" value="B12_BINDING"/>
    <property type="match status" value="1"/>
</dbReference>
<evidence type="ECO:0000256" key="4">
    <source>
        <dbReference type="ARBA" id="ARBA00023004"/>
    </source>
</evidence>
<dbReference type="Pfam" id="PF04055">
    <property type="entry name" value="Radical_SAM"/>
    <property type="match status" value="1"/>
</dbReference>
<keyword evidence="2" id="KW-0949">S-adenosyl-L-methionine</keyword>
<dbReference type="CDD" id="cd01335">
    <property type="entry name" value="Radical_SAM"/>
    <property type="match status" value="1"/>
</dbReference>
<comment type="cofactor">
    <cofactor evidence="1">
        <name>[4Fe-4S] cluster</name>
        <dbReference type="ChEBI" id="CHEBI:49883"/>
    </cofactor>
</comment>
<evidence type="ECO:0000256" key="5">
    <source>
        <dbReference type="ARBA" id="ARBA00023014"/>
    </source>
</evidence>